<accession>A0A542EJP8</accession>
<organism evidence="2 3">
    <name type="scientific">Yimella lutea</name>
    <dbReference type="NCBI Taxonomy" id="587872"/>
    <lineage>
        <taxon>Bacteria</taxon>
        <taxon>Bacillati</taxon>
        <taxon>Actinomycetota</taxon>
        <taxon>Actinomycetes</taxon>
        <taxon>Micrococcales</taxon>
        <taxon>Dermacoccaceae</taxon>
        <taxon>Yimella</taxon>
    </lineage>
</organism>
<dbReference type="Pfam" id="PF13336">
    <property type="entry name" value="AcetylCoA_hyd_C"/>
    <property type="match status" value="1"/>
</dbReference>
<keyword evidence="2" id="KW-0808">Transferase</keyword>
<name>A0A542EJP8_9MICO</name>
<dbReference type="InterPro" id="IPR037171">
    <property type="entry name" value="NagB/RpiA_transferase-like"/>
</dbReference>
<evidence type="ECO:0000313" key="2">
    <source>
        <dbReference type="EMBL" id="TQJ15568.1"/>
    </source>
</evidence>
<dbReference type="RefSeq" id="WP_141929083.1">
    <property type="nucleotide sequence ID" value="NZ_BAABCI010000001.1"/>
</dbReference>
<dbReference type="GO" id="GO:0016787">
    <property type="term" value="F:hydrolase activity"/>
    <property type="evidence" value="ECO:0007669"/>
    <property type="project" value="UniProtKB-KW"/>
</dbReference>
<evidence type="ECO:0000313" key="3">
    <source>
        <dbReference type="Proteomes" id="UP000320806"/>
    </source>
</evidence>
<dbReference type="Gene3D" id="3.30.750.70">
    <property type="entry name" value="4-hydroxybutyrate coenzyme like domains"/>
    <property type="match status" value="1"/>
</dbReference>
<dbReference type="AlphaFoldDB" id="A0A542EJP8"/>
<dbReference type="PANTHER" id="PTHR21432:SF20">
    <property type="entry name" value="ACETYL-COA HYDROLASE"/>
    <property type="match status" value="1"/>
</dbReference>
<proteinExistence type="predicted"/>
<dbReference type="InterPro" id="IPR038460">
    <property type="entry name" value="AcetylCoA_hyd_C_sf"/>
</dbReference>
<dbReference type="InterPro" id="IPR046433">
    <property type="entry name" value="ActCoA_hydro"/>
</dbReference>
<dbReference type="Gene3D" id="3.40.1080.20">
    <property type="entry name" value="Acetyl-CoA hydrolase/transferase C-terminal domain"/>
    <property type="match status" value="1"/>
</dbReference>
<reference evidence="2 3" key="1">
    <citation type="submission" date="2019-06" db="EMBL/GenBank/DDBJ databases">
        <title>Sequencing the genomes of 1000 actinobacteria strains.</title>
        <authorList>
            <person name="Klenk H.-P."/>
        </authorList>
    </citation>
    <scope>NUCLEOTIDE SEQUENCE [LARGE SCALE GENOMIC DNA]</scope>
    <source>
        <strain evidence="2 3">DSM 19828</strain>
    </source>
</reference>
<dbReference type="GO" id="GO:0008775">
    <property type="term" value="F:acetate CoA-transferase activity"/>
    <property type="evidence" value="ECO:0007669"/>
    <property type="project" value="InterPro"/>
</dbReference>
<gene>
    <name evidence="2" type="ORF">FB459_3125</name>
</gene>
<dbReference type="PANTHER" id="PTHR21432">
    <property type="entry name" value="ACETYL-COA HYDROLASE-RELATED"/>
    <property type="match status" value="1"/>
</dbReference>
<evidence type="ECO:0000259" key="1">
    <source>
        <dbReference type="Pfam" id="PF13336"/>
    </source>
</evidence>
<dbReference type="InterPro" id="IPR026888">
    <property type="entry name" value="AcetylCoA_hyd_C"/>
</dbReference>
<feature type="domain" description="Acetyl-CoA hydrolase/transferase C-terminal" evidence="1">
    <location>
        <begin position="136"/>
        <end position="286"/>
    </location>
</feature>
<dbReference type="EMBL" id="VFMO01000001">
    <property type="protein sequence ID" value="TQJ15568.1"/>
    <property type="molecule type" value="Genomic_DNA"/>
</dbReference>
<keyword evidence="2" id="KW-0378">Hydrolase</keyword>
<sequence>MKTVTTAQLRSRLSMLQGRPRVVVSGNLATPWKAVEALDHAVPTYILNILNGAEGIPTREGVIAETCFVGAGQRHHPALSYVPCRLSMVPDATLAALRDRKDLRVWTEMFSDGVLDLEERGAMDHTTPIITSFVAGSQRLYDWLDGNRRVLMQRTERTNDPALIARQRGMVSINTALQVDLFGQANASRINGRIHSGFGGQTDFIVGAMHSPGGHSFIALRSWHPKADVSTVVPRLADTTTSFQQSAIVTEQGIAFLLGNDEKQQATEIIEKAAHPDVRDELRSAAAEFGLDNPTY</sequence>
<protein>
    <submittedName>
        <fullName evidence="2">Acetyl-CoA hydrolase/transferase-like protein</fullName>
    </submittedName>
</protein>
<comment type="caution">
    <text evidence="2">The sequence shown here is derived from an EMBL/GenBank/DDBJ whole genome shotgun (WGS) entry which is preliminary data.</text>
</comment>
<dbReference type="SUPFAM" id="SSF100950">
    <property type="entry name" value="NagB/RpiA/CoA transferase-like"/>
    <property type="match status" value="1"/>
</dbReference>
<dbReference type="OrthoDB" id="9801795at2"/>
<keyword evidence="3" id="KW-1185">Reference proteome</keyword>
<dbReference type="GO" id="GO:0006083">
    <property type="term" value="P:acetate metabolic process"/>
    <property type="evidence" value="ECO:0007669"/>
    <property type="project" value="InterPro"/>
</dbReference>
<dbReference type="Proteomes" id="UP000320806">
    <property type="component" value="Unassembled WGS sequence"/>
</dbReference>